<dbReference type="PANTHER" id="PTHR43133">
    <property type="entry name" value="RNA POLYMERASE ECF-TYPE SIGMA FACTO"/>
    <property type="match status" value="1"/>
</dbReference>
<dbReference type="InterPro" id="IPR014326">
    <property type="entry name" value="RNA_pol_sigma-70_Plancto"/>
</dbReference>
<dbReference type="GO" id="GO:0003677">
    <property type="term" value="F:DNA binding"/>
    <property type="evidence" value="ECO:0007669"/>
    <property type="project" value="InterPro"/>
</dbReference>
<keyword evidence="4" id="KW-0804">Transcription</keyword>
<dbReference type="NCBIfam" id="TIGR02984">
    <property type="entry name" value="Sig-70_plancto1"/>
    <property type="match status" value="1"/>
</dbReference>
<evidence type="ECO:0000259" key="6">
    <source>
        <dbReference type="Pfam" id="PF08281"/>
    </source>
</evidence>
<dbReference type="NCBIfam" id="TIGR02937">
    <property type="entry name" value="sigma70-ECF"/>
    <property type="match status" value="1"/>
</dbReference>
<keyword evidence="8" id="KW-1185">Reference proteome</keyword>
<dbReference type="InterPro" id="IPR014284">
    <property type="entry name" value="RNA_pol_sigma-70_dom"/>
</dbReference>
<dbReference type="EMBL" id="CP036261">
    <property type="protein sequence ID" value="QDS86740.1"/>
    <property type="molecule type" value="Genomic_DNA"/>
</dbReference>
<dbReference type="AlphaFoldDB" id="A0A517LVU6"/>
<dbReference type="Proteomes" id="UP000319557">
    <property type="component" value="Chromosome"/>
</dbReference>
<organism evidence="7 8">
    <name type="scientific">Rosistilla ulvae</name>
    <dbReference type="NCBI Taxonomy" id="1930277"/>
    <lineage>
        <taxon>Bacteria</taxon>
        <taxon>Pseudomonadati</taxon>
        <taxon>Planctomycetota</taxon>
        <taxon>Planctomycetia</taxon>
        <taxon>Pirellulales</taxon>
        <taxon>Pirellulaceae</taxon>
        <taxon>Rosistilla</taxon>
    </lineage>
</organism>
<evidence type="ECO:0000256" key="3">
    <source>
        <dbReference type="ARBA" id="ARBA00023082"/>
    </source>
</evidence>
<evidence type="ECO:0000313" key="7">
    <source>
        <dbReference type="EMBL" id="QDS86740.1"/>
    </source>
</evidence>
<dbReference type="GO" id="GO:0016987">
    <property type="term" value="F:sigma factor activity"/>
    <property type="evidence" value="ECO:0007669"/>
    <property type="project" value="UniProtKB-KW"/>
</dbReference>
<dbReference type="SUPFAM" id="SSF88659">
    <property type="entry name" value="Sigma3 and sigma4 domains of RNA polymerase sigma factors"/>
    <property type="match status" value="1"/>
</dbReference>
<dbReference type="InterPro" id="IPR013249">
    <property type="entry name" value="RNA_pol_sigma70_r4_t2"/>
</dbReference>
<dbReference type="PANTHER" id="PTHR43133:SF51">
    <property type="entry name" value="RNA POLYMERASE SIGMA FACTOR"/>
    <property type="match status" value="1"/>
</dbReference>
<evidence type="ECO:0000256" key="4">
    <source>
        <dbReference type="ARBA" id="ARBA00023163"/>
    </source>
</evidence>
<dbReference type="Gene3D" id="1.10.1740.10">
    <property type="match status" value="1"/>
</dbReference>
<sequence>MNQSEDVDRLQQYAPYLTALARAQLSPRYRAKVGVSDIVQQSMIQAYQAIDDFRGTTDVELRAWLRQILARNLIHVDRDLHRDKRNIDRERSLEDRLGQSSLCLEKLLAGSDPTPSQNIATSERVVQLAAALETLPEAQREAVRMHYLEGKKLSEVAGLLDRSTGAVAGLLHRGLKALREGMRE</sequence>
<evidence type="ECO:0000259" key="5">
    <source>
        <dbReference type="Pfam" id="PF04542"/>
    </source>
</evidence>
<dbReference type="GO" id="GO:0006352">
    <property type="term" value="P:DNA-templated transcription initiation"/>
    <property type="evidence" value="ECO:0007669"/>
    <property type="project" value="InterPro"/>
</dbReference>
<dbReference type="RefSeq" id="WP_145342663.1">
    <property type="nucleotide sequence ID" value="NZ_CP036261.1"/>
</dbReference>
<keyword evidence="3" id="KW-0731">Sigma factor</keyword>
<dbReference type="Pfam" id="PF04542">
    <property type="entry name" value="Sigma70_r2"/>
    <property type="match status" value="1"/>
</dbReference>
<dbReference type="Gene3D" id="1.10.10.10">
    <property type="entry name" value="Winged helix-like DNA-binding domain superfamily/Winged helix DNA-binding domain"/>
    <property type="match status" value="1"/>
</dbReference>
<feature type="domain" description="RNA polymerase sigma-70 region 2" evidence="5">
    <location>
        <begin position="11"/>
        <end position="75"/>
    </location>
</feature>
<reference evidence="7 8" key="1">
    <citation type="submission" date="2019-02" db="EMBL/GenBank/DDBJ databases">
        <title>Deep-cultivation of Planctomycetes and their phenomic and genomic characterization uncovers novel biology.</title>
        <authorList>
            <person name="Wiegand S."/>
            <person name="Jogler M."/>
            <person name="Boedeker C."/>
            <person name="Pinto D."/>
            <person name="Vollmers J."/>
            <person name="Rivas-Marin E."/>
            <person name="Kohn T."/>
            <person name="Peeters S.H."/>
            <person name="Heuer A."/>
            <person name="Rast P."/>
            <person name="Oberbeckmann S."/>
            <person name="Bunk B."/>
            <person name="Jeske O."/>
            <person name="Meyerdierks A."/>
            <person name="Storesund J.E."/>
            <person name="Kallscheuer N."/>
            <person name="Luecker S."/>
            <person name="Lage O.M."/>
            <person name="Pohl T."/>
            <person name="Merkel B.J."/>
            <person name="Hornburger P."/>
            <person name="Mueller R.-W."/>
            <person name="Bruemmer F."/>
            <person name="Labrenz M."/>
            <person name="Spormann A.M."/>
            <person name="Op den Camp H."/>
            <person name="Overmann J."/>
            <person name="Amann R."/>
            <person name="Jetten M.S.M."/>
            <person name="Mascher T."/>
            <person name="Medema M.H."/>
            <person name="Devos D.P."/>
            <person name="Kaster A.-K."/>
            <person name="Ovreas L."/>
            <person name="Rohde M."/>
            <person name="Galperin M.Y."/>
            <person name="Jogler C."/>
        </authorList>
    </citation>
    <scope>NUCLEOTIDE SEQUENCE [LARGE SCALE GENOMIC DNA]</scope>
    <source>
        <strain evidence="7 8">EC9</strain>
    </source>
</reference>
<dbReference type="InterPro" id="IPR013325">
    <property type="entry name" value="RNA_pol_sigma_r2"/>
</dbReference>
<dbReference type="InterPro" id="IPR039425">
    <property type="entry name" value="RNA_pol_sigma-70-like"/>
</dbReference>
<proteinExistence type="inferred from homology"/>
<dbReference type="InterPro" id="IPR036388">
    <property type="entry name" value="WH-like_DNA-bd_sf"/>
</dbReference>
<dbReference type="SUPFAM" id="SSF88946">
    <property type="entry name" value="Sigma2 domain of RNA polymerase sigma factors"/>
    <property type="match status" value="1"/>
</dbReference>
<dbReference type="KEGG" id="ruv:EC9_09130"/>
<dbReference type="InterPro" id="IPR007627">
    <property type="entry name" value="RNA_pol_sigma70_r2"/>
</dbReference>
<evidence type="ECO:0000256" key="1">
    <source>
        <dbReference type="ARBA" id="ARBA00010641"/>
    </source>
</evidence>
<accession>A0A517LVU6</accession>
<dbReference type="OrthoDB" id="265297at2"/>
<feature type="domain" description="RNA polymerase sigma factor 70 region 4 type 2" evidence="6">
    <location>
        <begin position="127"/>
        <end position="178"/>
    </location>
</feature>
<keyword evidence="2" id="KW-0805">Transcription regulation</keyword>
<gene>
    <name evidence="7" type="primary">rpoE_2</name>
    <name evidence="7" type="ORF">EC9_09130</name>
</gene>
<dbReference type="InterPro" id="IPR013324">
    <property type="entry name" value="RNA_pol_sigma_r3/r4-like"/>
</dbReference>
<protein>
    <submittedName>
        <fullName evidence="7">ECF RNA polymerase sigma-E factor</fullName>
    </submittedName>
</protein>
<comment type="similarity">
    <text evidence="1">Belongs to the sigma-70 factor family. ECF subfamily.</text>
</comment>
<dbReference type="Pfam" id="PF08281">
    <property type="entry name" value="Sigma70_r4_2"/>
    <property type="match status" value="1"/>
</dbReference>
<evidence type="ECO:0000313" key="8">
    <source>
        <dbReference type="Proteomes" id="UP000319557"/>
    </source>
</evidence>
<dbReference type="CDD" id="cd06171">
    <property type="entry name" value="Sigma70_r4"/>
    <property type="match status" value="1"/>
</dbReference>
<name>A0A517LVU6_9BACT</name>
<evidence type="ECO:0000256" key="2">
    <source>
        <dbReference type="ARBA" id="ARBA00023015"/>
    </source>
</evidence>